<dbReference type="SMART" id="SM00220">
    <property type="entry name" value="S_TKc"/>
    <property type="match status" value="1"/>
</dbReference>
<reference evidence="8 9" key="1">
    <citation type="journal article" date="2022" name="Nat. Plants">
        <title>Genomes of leafy and leafless Platanthera orchids illuminate the evolution of mycoheterotrophy.</title>
        <authorList>
            <person name="Li M.H."/>
            <person name="Liu K.W."/>
            <person name="Li Z."/>
            <person name="Lu H.C."/>
            <person name="Ye Q.L."/>
            <person name="Zhang D."/>
            <person name="Wang J.Y."/>
            <person name="Li Y.F."/>
            <person name="Zhong Z.M."/>
            <person name="Liu X."/>
            <person name="Yu X."/>
            <person name="Liu D.K."/>
            <person name="Tu X.D."/>
            <person name="Liu B."/>
            <person name="Hao Y."/>
            <person name="Liao X.Y."/>
            <person name="Jiang Y.T."/>
            <person name="Sun W.H."/>
            <person name="Chen J."/>
            <person name="Chen Y.Q."/>
            <person name="Ai Y."/>
            <person name="Zhai J.W."/>
            <person name="Wu S.S."/>
            <person name="Zhou Z."/>
            <person name="Hsiao Y.Y."/>
            <person name="Wu W.L."/>
            <person name="Chen Y.Y."/>
            <person name="Lin Y.F."/>
            <person name="Hsu J.L."/>
            <person name="Li C.Y."/>
            <person name="Wang Z.W."/>
            <person name="Zhao X."/>
            <person name="Zhong W.Y."/>
            <person name="Ma X.K."/>
            <person name="Ma L."/>
            <person name="Huang J."/>
            <person name="Chen G.Z."/>
            <person name="Huang M.Z."/>
            <person name="Huang L."/>
            <person name="Peng D.H."/>
            <person name="Luo Y.B."/>
            <person name="Zou S.Q."/>
            <person name="Chen S.P."/>
            <person name="Lan S."/>
            <person name="Tsai W.C."/>
            <person name="Van de Peer Y."/>
            <person name="Liu Z.J."/>
        </authorList>
    </citation>
    <scope>NUCLEOTIDE SEQUENCE [LARGE SCALE GENOMIC DNA]</scope>
    <source>
        <strain evidence="8">Lor288</strain>
    </source>
</reference>
<organism evidence="8 9">
    <name type="scientific">Platanthera guangdongensis</name>
    <dbReference type="NCBI Taxonomy" id="2320717"/>
    <lineage>
        <taxon>Eukaryota</taxon>
        <taxon>Viridiplantae</taxon>
        <taxon>Streptophyta</taxon>
        <taxon>Embryophyta</taxon>
        <taxon>Tracheophyta</taxon>
        <taxon>Spermatophyta</taxon>
        <taxon>Magnoliopsida</taxon>
        <taxon>Liliopsida</taxon>
        <taxon>Asparagales</taxon>
        <taxon>Orchidaceae</taxon>
        <taxon>Orchidoideae</taxon>
        <taxon>Orchideae</taxon>
        <taxon>Orchidinae</taxon>
        <taxon>Platanthera</taxon>
    </lineage>
</organism>
<dbReference type="InterPro" id="IPR011009">
    <property type="entry name" value="Kinase-like_dom_sf"/>
</dbReference>
<evidence type="ECO:0000256" key="2">
    <source>
        <dbReference type="ARBA" id="ARBA00022741"/>
    </source>
</evidence>
<name>A0ABR2MZI2_9ASPA</name>
<dbReference type="PROSITE" id="PS00107">
    <property type="entry name" value="PROTEIN_KINASE_ATP"/>
    <property type="match status" value="1"/>
</dbReference>
<dbReference type="Gene3D" id="1.10.510.10">
    <property type="entry name" value="Transferase(Phosphotransferase) domain 1"/>
    <property type="match status" value="1"/>
</dbReference>
<dbReference type="Gene3D" id="3.30.200.20">
    <property type="entry name" value="Phosphorylase Kinase, domain 1"/>
    <property type="match status" value="1"/>
</dbReference>
<dbReference type="PROSITE" id="PS00108">
    <property type="entry name" value="PROTEIN_KINASE_ST"/>
    <property type="match status" value="1"/>
</dbReference>
<dbReference type="InterPro" id="IPR000719">
    <property type="entry name" value="Prot_kinase_dom"/>
</dbReference>
<keyword evidence="6" id="KW-0723">Serine/threonine-protein kinase</keyword>
<keyword evidence="2 5" id="KW-0547">Nucleotide-binding</keyword>
<evidence type="ECO:0000256" key="5">
    <source>
        <dbReference type="PROSITE-ProRule" id="PRU10141"/>
    </source>
</evidence>
<evidence type="ECO:0000313" key="8">
    <source>
        <dbReference type="EMBL" id="KAK8969511.1"/>
    </source>
</evidence>
<proteinExistence type="inferred from homology"/>
<keyword evidence="4 5" id="KW-0067">ATP-binding</keyword>
<gene>
    <name evidence="8" type="ORF">KSP40_PGU021922</name>
</gene>
<dbReference type="SUPFAM" id="SSF56112">
    <property type="entry name" value="Protein kinase-like (PK-like)"/>
    <property type="match status" value="1"/>
</dbReference>
<evidence type="ECO:0000256" key="4">
    <source>
        <dbReference type="ARBA" id="ARBA00022840"/>
    </source>
</evidence>
<dbReference type="Proteomes" id="UP001412067">
    <property type="component" value="Unassembled WGS sequence"/>
</dbReference>
<feature type="binding site" evidence="5">
    <location>
        <position position="61"/>
    </location>
    <ligand>
        <name>ATP</name>
        <dbReference type="ChEBI" id="CHEBI:30616"/>
    </ligand>
</feature>
<dbReference type="EMBL" id="JBBWWR010000003">
    <property type="protein sequence ID" value="KAK8969511.1"/>
    <property type="molecule type" value="Genomic_DNA"/>
</dbReference>
<keyword evidence="9" id="KW-1185">Reference proteome</keyword>
<accession>A0ABR2MZI2</accession>
<dbReference type="PROSITE" id="PS50011">
    <property type="entry name" value="PROTEIN_KINASE_DOM"/>
    <property type="match status" value="1"/>
</dbReference>
<comment type="caution">
    <text evidence="8">The sequence shown here is derived from an EMBL/GenBank/DDBJ whole genome shotgun (WGS) entry which is preliminary data.</text>
</comment>
<feature type="domain" description="Protein kinase" evidence="7">
    <location>
        <begin position="32"/>
        <end position="304"/>
    </location>
</feature>
<comment type="similarity">
    <text evidence="6">Belongs to the protein kinase superfamily.</text>
</comment>
<keyword evidence="3" id="KW-0418">Kinase</keyword>
<sequence>MSCFSCTRRRLVPERNLRLFTREELESATSGFSAAAHLGRGSHGSVFLASFDNGSLLAAAKLPTPQSFASNEIAVLSSLPQSPFLVNIIGRVTETSAAGEHISITEFMPGGSLYELIHPSFPGPPPNFRLRLRVALRAAEALASIHALRPPVLHRDIKPSNILLDAGGHARLTDFGLAVRGLPSEAFPAGTMGYLDPAYVSPGDLSVKTDVYSFGVVLLELISGRRAIDVEYSPASVVKWSAGLVAAGKFDELWDPRGGGPGCAAEELAALDLVLVAARCVGAVPEGRPAMDEVVRSLRSAELIAGYSAESRFWWIPARIRRVANVAAERWRDGG</sequence>
<evidence type="ECO:0000259" key="7">
    <source>
        <dbReference type="PROSITE" id="PS50011"/>
    </source>
</evidence>
<protein>
    <submittedName>
        <fullName evidence="8">Serine/threonine-protein kinase-like protein</fullName>
    </submittedName>
</protein>
<keyword evidence="1" id="KW-0808">Transferase</keyword>
<evidence type="ECO:0000256" key="1">
    <source>
        <dbReference type="ARBA" id="ARBA00022679"/>
    </source>
</evidence>
<dbReference type="InterPro" id="IPR008271">
    <property type="entry name" value="Ser/Thr_kinase_AS"/>
</dbReference>
<dbReference type="InterPro" id="IPR017441">
    <property type="entry name" value="Protein_kinase_ATP_BS"/>
</dbReference>
<evidence type="ECO:0000256" key="3">
    <source>
        <dbReference type="ARBA" id="ARBA00022777"/>
    </source>
</evidence>
<dbReference type="PANTHER" id="PTHR27001:SF764">
    <property type="entry name" value="OS05G0387700 PROTEIN"/>
    <property type="match status" value="1"/>
</dbReference>
<dbReference type="PANTHER" id="PTHR27001">
    <property type="entry name" value="OS01G0253100 PROTEIN"/>
    <property type="match status" value="1"/>
</dbReference>
<evidence type="ECO:0000256" key="6">
    <source>
        <dbReference type="RuleBase" id="RU000304"/>
    </source>
</evidence>
<evidence type="ECO:0000313" key="9">
    <source>
        <dbReference type="Proteomes" id="UP001412067"/>
    </source>
</evidence>
<dbReference type="Pfam" id="PF00069">
    <property type="entry name" value="Pkinase"/>
    <property type="match status" value="1"/>
</dbReference>